<dbReference type="PROSITE" id="PS50110">
    <property type="entry name" value="RESPONSE_REGULATORY"/>
    <property type="match status" value="1"/>
</dbReference>
<dbReference type="InterPro" id="IPR013976">
    <property type="entry name" value="HDOD"/>
</dbReference>
<organism evidence="4 5">
    <name type="scientific">Kolteria novifilia</name>
    <dbReference type="NCBI Taxonomy" id="2527975"/>
    <lineage>
        <taxon>Bacteria</taxon>
        <taxon>Pseudomonadati</taxon>
        <taxon>Planctomycetota</taxon>
        <taxon>Planctomycetia</taxon>
        <taxon>Kolteriales</taxon>
        <taxon>Kolteriaceae</taxon>
        <taxon>Kolteria</taxon>
    </lineage>
</organism>
<dbReference type="EMBL" id="CP036279">
    <property type="protein sequence ID" value="QDU64874.1"/>
    <property type="molecule type" value="Genomic_DNA"/>
</dbReference>
<dbReference type="InterPro" id="IPR001789">
    <property type="entry name" value="Sig_transdc_resp-reg_receiver"/>
</dbReference>
<dbReference type="GO" id="GO:0000160">
    <property type="term" value="P:phosphorelay signal transduction system"/>
    <property type="evidence" value="ECO:0007669"/>
    <property type="project" value="InterPro"/>
</dbReference>
<keyword evidence="5" id="KW-1185">Reference proteome</keyword>
<feature type="domain" description="Response regulatory" evidence="2">
    <location>
        <begin position="341"/>
        <end position="454"/>
    </location>
</feature>
<dbReference type="KEGG" id="knv:Pan216_57670"/>
<dbReference type="Proteomes" id="UP000317093">
    <property type="component" value="Chromosome"/>
</dbReference>
<dbReference type="PANTHER" id="PTHR33525">
    <property type="match status" value="1"/>
</dbReference>
<dbReference type="Gene3D" id="1.10.3210.10">
    <property type="entry name" value="Hypothetical protein af1432"/>
    <property type="match status" value="1"/>
</dbReference>
<dbReference type="OrthoDB" id="9784953at2"/>
<proteinExistence type="predicted"/>
<feature type="modified residue" description="4-aspartylphosphate" evidence="1">
    <location>
        <position position="388"/>
    </location>
</feature>
<reference evidence="4 5" key="1">
    <citation type="submission" date="2019-02" db="EMBL/GenBank/DDBJ databases">
        <title>Deep-cultivation of Planctomycetes and their phenomic and genomic characterization uncovers novel biology.</title>
        <authorList>
            <person name="Wiegand S."/>
            <person name="Jogler M."/>
            <person name="Boedeker C."/>
            <person name="Pinto D."/>
            <person name="Vollmers J."/>
            <person name="Rivas-Marin E."/>
            <person name="Kohn T."/>
            <person name="Peeters S.H."/>
            <person name="Heuer A."/>
            <person name="Rast P."/>
            <person name="Oberbeckmann S."/>
            <person name="Bunk B."/>
            <person name="Jeske O."/>
            <person name="Meyerdierks A."/>
            <person name="Storesund J.E."/>
            <person name="Kallscheuer N."/>
            <person name="Luecker S."/>
            <person name="Lage O.M."/>
            <person name="Pohl T."/>
            <person name="Merkel B.J."/>
            <person name="Hornburger P."/>
            <person name="Mueller R.-W."/>
            <person name="Bruemmer F."/>
            <person name="Labrenz M."/>
            <person name="Spormann A.M."/>
            <person name="Op den Camp H."/>
            <person name="Overmann J."/>
            <person name="Amann R."/>
            <person name="Jetten M.S.M."/>
            <person name="Mascher T."/>
            <person name="Medema M.H."/>
            <person name="Devos D.P."/>
            <person name="Kaster A.-K."/>
            <person name="Ovreas L."/>
            <person name="Rohde M."/>
            <person name="Galperin M.Y."/>
            <person name="Jogler C."/>
        </authorList>
    </citation>
    <scope>NUCLEOTIDE SEQUENCE [LARGE SCALE GENOMIC DNA]</scope>
    <source>
        <strain evidence="4 5">Pan216</strain>
    </source>
</reference>
<feature type="domain" description="HDOD" evidence="3">
    <location>
        <begin position="23"/>
        <end position="223"/>
    </location>
</feature>
<dbReference type="InterPro" id="IPR011006">
    <property type="entry name" value="CheY-like_superfamily"/>
</dbReference>
<dbReference type="SMART" id="SM00448">
    <property type="entry name" value="REC"/>
    <property type="match status" value="1"/>
</dbReference>
<dbReference type="Pfam" id="PF08668">
    <property type="entry name" value="HDOD"/>
    <property type="match status" value="1"/>
</dbReference>
<dbReference type="AlphaFoldDB" id="A0A518BD12"/>
<accession>A0A518BD12</accession>
<dbReference type="Gene3D" id="3.40.50.2300">
    <property type="match status" value="1"/>
</dbReference>
<gene>
    <name evidence="4" type="primary">srrA</name>
    <name evidence="4" type="ORF">Pan216_57670</name>
</gene>
<evidence type="ECO:0000313" key="4">
    <source>
        <dbReference type="EMBL" id="QDU64874.1"/>
    </source>
</evidence>
<dbReference type="PANTHER" id="PTHR33525:SF3">
    <property type="entry name" value="RIBONUCLEASE Y"/>
    <property type="match status" value="1"/>
</dbReference>
<name>A0A518BD12_9BACT</name>
<sequence>MPTAHPNTVDPAALEMVERIDQIPPSSQLLVKCSSYFGEGDHGIPMQQLAADVALDPRATADVLRLVNSAAFGMSREILNVAEGVKLLGTKRTICTVISACMAQFQQMLKSRTGGKEVNWSNRRGVLIASATATFADRMSDVCPDAAYALGLLQDFGILALMRVEGSRYIRLLNRFRASKTSRLEVLEKEEFDLNHADIGAALLQHWGLPETMVGLVMRHHDPLPEETITVEQKFLHLMNIGEALANWRDHSVPERYERFRQSLGSAAAVPVEDIKDCIAEIAHRAEEANRLFRIPQPDPQELSELAHGLATKITEGAEGRPAVETETPSFSLNDVRQRVQILVVDDDSSTIALTKHFLGKAGMEARPCSTAREALQLAPECHAALVDVHLSDGASGVDIAKELRQGGFTRPLIMISADRRRSTVVACAVAGANDYVTKPFTFDTLVPKVSSLVSAHLGHPARS</sequence>
<evidence type="ECO:0000313" key="5">
    <source>
        <dbReference type="Proteomes" id="UP000317093"/>
    </source>
</evidence>
<dbReference type="PROSITE" id="PS51833">
    <property type="entry name" value="HDOD"/>
    <property type="match status" value="1"/>
</dbReference>
<dbReference type="InterPro" id="IPR052340">
    <property type="entry name" value="RNase_Y/CdgJ"/>
</dbReference>
<protein>
    <submittedName>
        <fullName evidence="4">Transcriptional regulatory protein SrrA</fullName>
    </submittedName>
</protein>
<dbReference type="Pfam" id="PF00072">
    <property type="entry name" value="Response_reg"/>
    <property type="match status" value="1"/>
</dbReference>
<evidence type="ECO:0000259" key="2">
    <source>
        <dbReference type="PROSITE" id="PS50110"/>
    </source>
</evidence>
<evidence type="ECO:0000259" key="3">
    <source>
        <dbReference type="PROSITE" id="PS51833"/>
    </source>
</evidence>
<dbReference type="CDD" id="cd00156">
    <property type="entry name" value="REC"/>
    <property type="match status" value="1"/>
</dbReference>
<dbReference type="SUPFAM" id="SSF52172">
    <property type="entry name" value="CheY-like"/>
    <property type="match status" value="1"/>
</dbReference>
<evidence type="ECO:0000256" key="1">
    <source>
        <dbReference type="PROSITE-ProRule" id="PRU00169"/>
    </source>
</evidence>
<keyword evidence="1" id="KW-0597">Phosphoprotein</keyword>
<dbReference type="SUPFAM" id="SSF109604">
    <property type="entry name" value="HD-domain/PDEase-like"/>
    <property type="match status" value="1"/>
</dbReference>